<dbReference type="RefSeq" id="WP_227016506.1">
    <property type="nucleotide sequence ID" value="NZ_JAGSND010000001.1"/>
</dbReference>
<protein>
    <submittedName>
        <fullName evidence="2">Uncharacterized protein</fullName>
    </submittedName>
</protein>
<name>A0A8J7VWL0_9FIRM</name>
<evidence type="ECO:0000313" key="2">
    <source>
        <dbReference type="EMBL" id="MBR0596372.1"/>
    </source>
</evidence>
<gene>
    <name evidence="2" type="ORF">KCX82_00630</name>
</gene>
<keyword evidence="1" id="KW-0472">Membrane</keyword>
<sequence>MRNFLENWNYKKHAVTITGLYLGASILGNAFFGKKIPEDEKSLNPVAVCKKLTKKQWIFNGILTGMYCIDMSATYCVLNYFKKQFK</sequence>
<feature type="transmembrane region" description="Helical" evidence="1">
    <location>
        <begin position="57"/>
        <end position="81"/>
    </location>
</feature>
<comment type="caution">
    <text evidence="2">The sequence shown here is derived from an EMBL/GenBank/DDBJ whole genome shotgun (WGS) entry which is preliminary data.</text>
</comment>
<dbReference type="EMBL" id="JAGSND010000001">
    <property type="protein sequence ID" value="MBR0596372.1"/>
    <property type="molecule type" value="Genomic_DNA"/>
</dbReference>
<evidence type="ECO:0000256" key="1">
    <source>
        <dbReference type="SAM" id="Phobius"/>
    </source>
</evidence>
<keyword evidence="3" id="KW-1185">Reference proteome</keyword>
<dbReference type="Proteomes" id="UP000675664">
    <property type="component" value="Unassembled WGS sequence"/>
</dbReference>
<organism evidence="2 3">
    <name type="scientific">Sinanaerobacter chloroacetimidivorans</name>
    <dbReference type="NCBI Taxonomy" id="2818044"/>
    <lineage>
        <taxon>Bacteria</taxon>
        <taxon>Bacillati</taxon>
        <taxon>Bacillota</taxon>
        <taxon>Clostridia</taxon>
        <taxon>Peptostreptococcales</taxon>
        <taxon>Anaerovoracaceae</taxon>
        <taxon>Sinanaerobacter</taxon>
    </lineage>
</organism>
<keyword evidence="1" id="KW-0812">Transmembrane</keyword>
<reference evidence="2" key="1">
    <citation type="submission" date="2021-04" db="EMBL/GenBank/DDBJ databases">
        <title>Sinoanaerobacter chloroacetimidivorans sp. nov., an obligate anaerobic bacterium isolated from anaerobic sludge.</title>
        <authorList>
            <person name="Bao Y."/>
        </authorList>
    </citation>
    <scope>NUCLEOTIDE SEQUENCE</scope>
    <source>
        <strain evidence="2">BAD-6</strain>
    </source>
</reference>
<feature type="transmembrane region" description="Helical" evidence="1">
    <location>
        <begin position="12"/>
        <end position="32"/>
    </location>
</feature>
<dbReference type="AlphaFoldDB" id="A0A8J7VWL0"/>
<evidence type="ECO:0000313" key="3">
    <source>
        <dbReference type="Proteomes" id="UP000675664"/>
    </source>
</evidence>
<keyword evidence="1" id="KW-1133">Transmembrane helix</keyword>
<proteinExistence type="predicted"/>
<accession>A0A8J7VWL0</accession>
<reference evidence="2" key="2">
    <citation type="submission" date="2021-04" db="EMBL/GenBank/DDBJ databases">
        <authorList>
            <person name="Liu J."/>
        </authorList>
    </citation>
    <scope>NUCLEOTIDE SEQUENCE</scope>
    <source>
        <strain evidence="2">BAD-6</strain>
    </source>
</reference>